<protein>
    <submittedName>
        <fullName evidence="3">AprI/Inh family metalloprotease inhibitor</fullName>
    </submittedName>
</protein>
<accession>A0ABS5RC94</accession>
<keyword evidence="3" id="KW-0646">Protease inhibitor</keyword>
<gene>
    <name evidence="3" type="ORF">KIP89_19420</name>
</gene>
<keyword evidence="1" id="KW-0732">Signal</keyword>
<keyword evidence="3" id="KW-0483">Metalloprotease inhibitor</keyword>
<comment type="caution">
    <text evidence="3">The sequence shown here is derived from an EMBL/GenBank/DDBJ whole genome shotgun (WGS) entry which is preliminary data.</text>
</comment>
<evidence type="ECO:0000313" key="4">
    <source>
        <dbReference type="Proteomes" id="UP001166585"/>
    </source>
</evidence>
<dbReference type="InterPro" id="IPR021140">
    <property type="entry name" value="Inh/Omp19"/>
</dbReference>
<dbReference type="RefSeq" id="WP_213757256.1">
    <property type="nucleotide sequence ID" value="NZ_JAHCQH010000025.1"/>
</dbReference>
<feature type="domain" description="Alkaline proteinase inhibitor/ Outer membrane lipoprotein Omp19" evidence="2">
    <location>
        <begin position="156"/>
        <end position="250"/>
    </location>
</feature>
<evidence type="ECO:0000259" key="2">
    <source>
        <dbReference type="Pfam" id="PF02974"/>
    </source>
</evidence>
<dbReference type="EMBL" id="JAHCQH010000025">
    <property type="protein sequence ID" value="MBS9479283.1"/>
    <property type="molecule type" value="Genomic_DNA"/>
</dbReference>
<dbReference type="GO" id="GO:0030414">
    <property type="term" value="F:peptidase inhibitor activity"/>
    <property type="evidence" value="ECO:0007669"/>
    <property type="project" value="UniProtKB-KW"/>
</dbReference>
<keyword evidence="4" id="KW-1185">Reference proteome</keyword>
<reference evidence="3" key="1">
    <citation type="submission" date="2021-05" db="EMBL/GenBank/DDBJ databases">
        <authorList>
            <person name="Sun Q."/>
            <person name="Inoue M."/>
        </authorList>
    </citation>
    <scope>NUCLEOTIDE SEQUENCE</scope>
    <source>
        <strain evidence="3">VKM B-3255</strain>
    </source>
</reference>
<dbReference type="InterPro" id="IPR016085">
    <property type="entry name" value="Protease_inh_B-barrel_dom"/>
</dbReference>
<evidence type="ECO:0000313" key="3">
    <source>
        <dbReference type="EMBL" id="MBS9479283.1"/>
    </source>
</evidence>
<organism evidence="3 4">
    <name type="scientific">Ancylobacter radicis</name>
    <dbReference type="NCBI Taxonomy" id="2836179"/>
    <lineage>
        <taxon>Bacteria</taxon>
        <taxon>Pseudomonadati</taxon>
        <taxon>Pseudomonadota</taxon>
        <taxon>Alphaproteobacteria</taxon>
        <taxon>Hyphomicrobiales</taxon>
        <taxon>Xanthobacteraceae</taxon>
        <taxon>Ancylobacter</taxon>
    </lineage>
</organism>
<dbReference type="Proteomes" id="UP001166585">
    <property type="component" value="Unassembled WGS sequence"/>
</dbReference>
<sequence length="252" mass="26391">MRGGWRLYATTTITGLALWAGVIAGPARAQPAGEVATAPAELVDAYHLTNADGDRVCPIRLLPGAATLGKEKGAPGNPHFAVELDRGACAGAILFAADIAAWSPGPGNAIRLYSAEGRLVAEFTEGAGATWEALREEDGVYFLTNTRLAEPAPSAEPADLMGEWDVSDAAGQTVCRLRLTDAAVAGGAFRLVPEARCGAMLGRPAPDRWRLEGGDLLLEGAGGMRLRFAIGEDAVWSKVPVEAQPLHLMRLP</sequence>
<proteinExistence type="predicted"/>
<keyword evidence="3" id="KW-0481">Metalloenzyme inhibitor</keyword>
<dbReference type="Pfam" id="PF02974">
    <property type="entry name" value="Inh"/>
    <property type="match status" value="1"/>
</dbReference>
<name>A0ABS5RC94_9HYPH</name>
<dbReference type="SUPFAM" id="SSF50882">
    <property type="entry name" value="beta-Barrel protease inhibitors"/>
    <property type="match status" value="2"/>
</dbReference>
<dbReference type="Gene3D" id="2.40.128.10">
    <property type="match status" value="2"/>
</dbReference>
<evidence type="ECO:0000256" key="1">
    <source>
        <dbReference type="ARBA" id="ARBA00022729"/>
    </source>
</evidence>